<evidence type="ECO:0000313" key="2">
    <source>
        <dbReference type="EMBL" id="GMH49701.1"/>
    </source>
</evidence>
<dbReference type="EMBL" id="BLQM01000011">
    <property type="protein sequence ID" value="GMH49701.1"/>
    <property type="molecule type" value="Genomic_DNA"/>
</dbReference>
<accession>A0A9W6ZCC1</accession>
<protein>
    <recommendedName>
        <fullName evidence="4">EF-hand domain-containing protein</fullName>
    </recommendedName>
</protein>
<evidence type="ECO:0008006" key="4">
    <source>
        <dbReference type="Google" id="ProtNLM"/>
    </source>
</evidence>
<proteinExistence type="predicted"/>
<evidence type="ECO:0000313" key="3">
    <source>
        <dbReference type="Proteomes" id="UP001162640"/>
    </source>
</evidence>
<feature type="compositionally biased region" description="Basic residues" evidence="1">
    <location>
        <begin position="22"/>
        <end position="32"/>
    </location>
</feature>
<reference evidence="3" key="1">
    <citation type="journal article" date="2023" name="Commun. Biol.">
        <title>Genome analysis of Parmales, the sister group of diatoms, reveals the evolutionary specialization of diatoms from phago-mixotrophs to photoautotrophs.</title>
        <authorList>
            <person name="Ban H."/>
            <person name="Sato S."/>
            <person name="Yoshikawa S."/>
            <person name="Yamada K."/>
            <person name="Nakamura Y."/>
            <person name="Ichinomiya M."/>
            <person name="Sato N."/>
            <person name="Blanc-Mathieu R."/>
            <person name="Endo H."/>
            <person name="Kuwata A."/>
            <person name="Ogata H."/>
        </authorList>
    </citation>
    <scope>NUCLEOTIDE SEQUENCE [LARGE SCALE GENOMIC DNA]</scope>
</reference>
<dbReference type="InterPro" id="IPR018247">
    <property type="entry name" value="EF_Hand_1_Ca_BS"/>
</dbReference>
<gene>
    <name evidence="2" type="ORF">TL16_g00586</name>
</gene>
<feature type="region of interest" description="Disordered" evidence="1">
    <location>
        <begin position="1"/>
        <end position="33"/>
    </location>
</feature>
<name>A0A9W6ZCC1_9STRA</name>
<comment type="caution">
    <text evidence="2">The sequence shown here is derived from an EMBL/GenBank/DDBJ whole genome shotgun (WGS) entry which is preliminary data.</text>
</comment>
<evidence type="ECO:0000256" key="1">
    <source>
        <dbReference type="SAM" id="MobiDB-lite"/>
    </source>
</evidence>
<dbReference type="PROSITE" id="PS00018">
    <property type="entry name" value="EF_HAND_1"/>
    <property type="match status" value="1"/>
</dbReference>
<dbReference type="AlphaFoldDB" id="A0A9W6ZCC1"/>
<dbReference type="Proteomes" id="UP001162640">
    <property type="component" value="Unassembled WGS sequence"/>
</dbReference>
<sequence length="332" mass="37952">MSLSTQPSGRVATPKGHELMGRRHTHHHHQGKMVKEKMLSITGHQRNENIADAVAKGANQAELKSQWLDPENNPIAPSKTFTEYQQKLRTMNLPHHSYDIDGDGIVGPEDLFMAKRFDIDGNGVLDEEEQHIGKQIIAEQFFKAREAEGDLDLYGGEYAEKSISENIEDLASCPGSQFKKKIQELKNIEQGLATISSKKMKDALTVWNPELIKHNYFTDKFDVTAWNDFGAPGPRDPNFHLQNDHKGSLDTYHNLRKNKDRFICQDRLDQAERRLFKAEPWRTNNFHGNNTGDFQSVAKTSYVSNLRLENTARRGEVEIGDRTARMYTSRKF</sequence>
<organism evidence="2 3">
    <name type="scientific">Triparma laevis f. inornata</name>
    <dbReference type="NCBI Taxonomy" id="1714386"/>
    <lineage>
        <taxon>Eukaryota</taxon>
        <taxon>Sar</taxon>
        <taxon>Stramenopiles</taxon>
        <taxon>Ochrophyta</taxon>
        <taxon>Bolidophyceae</taxon>
        <taxon>Parmales</taxon>
        <taxon>Triparmaceae</taxon>
        <taxon>Triparma</taxon>
    </lineage>
</organism>